<proteinExistence type="predicted"/>
<gene>
    <name evidence="2" type="ORF">SSM_02890</name>
</gene>
<dbReference type="EMBL" id="AITY01000063">
    <property type="protein sequence ID" value="EOM19115.1"/>
    <property type="molecule type" value="Genomic_DNA"/>
</dbReference>
<evidence type="ECO:0000256" key="1">
    <source>
        <dbReference type="SAM" id="Phobius"/>
    </source>
</evidence>
<organism evidence="2 3">
    <name type="scientific">Enterococcus faecium EnGen0192</name>
    <dbReference type="NCBI Taxonomy" id="1157487"/>
    <lineage>
        <taxon>Bacteria</taxon>
        <taxon>Bacillati</taxon>
        <taxon>Bacillota</taxon>
        <taxon>Bacilli</taxon>
        <taxon>Lactobacillales</taxon>
        <taxon>Enterococcaceae</taxon>
        <taxon>Enterococcus</taxon>
    </lineage>
</organism>
<keyword evidence="1" id="KW-0812">Transmembrane</keyword>
<accession>A0A829F8W0</accession>
<reference evidence="2 3" key="1">
    <citation type="submission" date="2013-02" db="EMBL/GenBank/DDBJ databases">
        <title>The Genome Sequence of Enterococcus faecium HM1072.</title>
        <authorList>
            <consortium name="The Broad Institute Genome Sequencing Platform"/>
            <consortium name="The Broad Institute Genome Sequencing Center for Infectious Disease"/>
            <person name="Earl A.M."/>
            <person name="Gilmore M.S."/>
            <person name="Lebreton F."/>
            <person name="Courvalin P."/>
            <person name="Walker B."/>
            <person name="Young S.K."/>
            <person name="Zeng Q."/>
            <person name="Gargeya S."/>
            <person name="Fitzgerald M."/>
            <person name="Haas B."/>
            <person name="Abouelleil A."/>
            <person name="Alvarado L."/>
            <person name="Arachchi H.M."/>
            <person name="Berlin A.M."/>
            <person name="Chapman S.B."/>
            <person name="Dewar J."/>
            <person name="Goldberg J."/>
            <person name="Griggs A."/>
            <person name="Gujja S."/>
            <person name="Hansen M."/>
            <person name="Howarth C."/>
            <person name="Imamovic A."/>
            <person name="Larimer J."/>
            <person name="McCowan C."/>
            <person name="Murphy C."/>
            <person name="Neiman D."/>
            <person name="Pearson M."/>
            <person name="Priest M."/>
            <person name="Roberts A."/>
            <person name="Saif S."/>
            <person name="Shea T."/>
            <person name="Sisk P."/>
            <person name="Sykes S."/>
            <person name="Wortman J."/>
            <person name="Nusbaum C."/>
            <person name="Birren B."/>
        </authorList>
    </citation>
    <scope>NUCLEOTIDE SEQUENCE [LARGE SCALE GENOMIC DNA]</scope>
    <source>
        <strain evidence="2 3">HM1072</strain>
    </source>
</reference>
<keyword evidence="1" id="KW-1133">Transmembrane helix</keyword>
<protein>
    <submittedName>
        <fullName evidence="2">Uncharacterized protein</fullName>
    </submittedName>
</protein>
<feature type="transmembrane region" description="Helical" evidence="1">
    <location>
        <begin position="72"/>
        <end position="95"/>
    </location>
</feature>
<evidence type="ECO:0000313" key="2">
    <source>
        <dbReference type="EMBL" id="EOM19115.1"/>
    </source>
</evidence>
<dbReference type="AlphaFoldDB" id="A0A829F8W0"/>
<evidence type="ECO:0000313" key="3">
    <source>
        <dbReference type="Proteomes" id="UP000013897"/>
    </source>
</evidence>
<comment type="caution">
    <text evidence="2">The sequence shown here is derived from an EMBL/GenBank/DDBJ whole genome shotgun (WGS) entry which is preliminary data.</text>
</comment>
<dbReference type="Proteomes" id="UP000013897">
    <property type="component" value="Unassembled WGS sequence"/>
</dbReference>
<dbReference type="RefSeq" id="WP_002331315.1">
    <property type="nucleotide sequence ID" value="NZ_KB949493.1"/>
</dbReference>
<sequence>MKKVTREEVASILVKDKYFSKGNYWLKIWQTLVALLGWMIVVLPFIWVFFPLTRPERAKDFSLYAFLSEKKMLYFLNGFFVLIFFSFLITSFVLTRWNNRNLYKKVNKSFEYEDEELEKRQELLEEMYTERFGTKEERETVRFYSVSAEQNLDTTFIADLYKENGVELKLSQSPIQVIYS</sequence>
<feature type="transmembrane region" description="Helical" evidence="1">
    <location>
        <begin position="28"/>
        <end position="52"/>
    </location>
</feature>
<name>A0A829F8W0_ENTFC</name>
<keyword evidence="1" id="KW-0472">Membrane</keyword>